<dbReference type="KEGG" id="nyu:D7D52_34120"/>
<dbReference type="EMBL" id="CP032568">
    <property type="protein sequence ID" value="AYF78024.1"/>
    <property type="molecule type" value="Genomic_DNA"/>
</dbReference>
<evidence type="ECO:0000313" key="3">
    <source>
        <dbReference type="Proteomes" id="UP000267164"/>
    </source>
</evidence>
<dbReference type="OrthoDB" id="4557835at2"/>
<sequence length="131" mass="14615">MNTTQMIQRSDRLGRLLITMEPGAKFRFTFLYSLGGQYRSVTAELPRPSTADLLQAITEALLQGIPVDDNEPVAADTKAYGVWVAELIKERDELKDHAAELLDQVQCLQWDLSALQAQHDLCPQPMTGKVS</sequence>
<protein>
    <submittedName>
        <fullName evidence="2">Uncharacterized protein</fullName>
    </submittedName>
</protein>
<dbReference type="RefSeq" id="WP_120743070.1">
    <property type="nucleotide sequence ID" value="NZ_CP032568.1"/>
</dbReference>
<keyword evidence="3" id="KW-1185">Reference proteome</keyword>
<dbReference type="AlphaFoldDB" id="A0A386ZLJ2"/>
<feature type="coiled-coil region" evidence="1">
    <location>
        <begin position="84"/>
        <end position="118"/>
    </location>
</feature>
<gene>
    <name evidence="2" type="ORF">D7D52_34120</name>
</gene>
<evidence type="ECO:0000256" key="1">
    <source>
        <dbReference type="SAM" id="Coils"/>
    </source>
</evidence>
<dbReference type="Proteomes" id="UP000267164">
    <property type="component" value="Chromosome"/>
</dbReference>
<proteinExistence type="predicted"/>
<evidence type="ECO:0000313" key="2">
    <source>
        <dbReference type="EMBL" id="AYF78024.1"/>
    </source>
</evidence>
<name>A0A386ZLJ2_9NOCA</name>
<organism evidence="2 3">
    <name type="scientific">Nocardia yunnanensis</name>
    <dbReference type="NCBI Taxonomy" id="2382165"/>
    <lineage>
        <taxon>Bacteria</taxon>
        <taxon>Bacillati</taxon>
        <taxon>Actinomycetota</taxon>
        <taxon>Actinomycetes</taxon>
        <taxon>Mycobacteriales</taxon>
        <taxon>Nocardiaceae</taxon>
        <taxon>Nocardia</taxon>
    </lineage>
</organism>
<accession>A0A386ZLJ2</accession>
<keyword evidence="1" id="KW-0175">Coiled coil</keyword>
<reference evidence="2 3" key="1">
    <citation type="submission" date="2018-09" db="EMBL/GenBank/DDBJ databases">
        <title>Nocardia yunnanensis sp. nov., an actinomycete isolated from a soil sample.</title>
        <authorList>
            <person name="Zhang J."/>
        </authorList>
    </citation>
    <scope>NUCLEOTIDE SEQUENCE [LARGE SCALE GENOMIC DNA]</scope>
    <source>
        <strain evidence="2 3">CFHS0054</strain>
    </source>
</reference>